<keyword evidence="3" id="KW-0812">Transmembrane</keyword>
<feature type="region of interest" description="Disordered" evidence="2">
    <location>
        <begin position="443"/>
        <end position="467"/>
    </location>
</feature>
<accession>A0A4Q9DWW4</accession>
<evidence type="ECO:0000256" key="2">
    <source>
        <dbReference type="SAM" id="MobiDB-lite"/>
    </source>
</evidence>
<dbReference type="Proteomes" id="UP000293142">
    <property type="component" value="Unassembled WGS sequence"/>
</dbReference>
<keyword evidence="1" id="KW-0175">Coiled coil</keyword>
<keyword evidence="5" id="KW-1185">Reference proteome</keyword>
<dbReference type="EMBL" id="SIRE01000005">
    <property type="protein sequence ID" value="TBL80247.1"/>
    <property type="molecule type" value="Genomic_DNA"/>
</dbReference>
<gene>
    <name evidence="4" type="ORF">EYB31_07460</name>
</gene>
<evidence type="ECO:0000313" key="4">
    <source>
        <dbReference type="EMBL" id="TBL80247.1"/>
    </source>
</evidence>
<evidence type="ECO:0000256" key="3">
    <source>
        <dbReference type="SAM" id="Phobius"/>
    </source>
</evidence>
<feature type="transmembrane region" description="Helical" evidence="3">
    <location>
        <begin position="33"/>
        <end position="52"/>
    </location>
</feature>
<keyword evidence="3" id="KW-1133">Transmembrane helix</keyword>
<dbReference type="AlphaFoldDB" id="A0A4Q9DWW4"/>
<evidence type="ECO:0000256" key="1">
    <source>
        <dbReference type="SAM" id="Coils"/>
    </source>
</evidence>
<evidence type="ECO:0000313" key="5">
    <source>
        <dbReference type="Proteomes" id="UP000293142"/>
    </source>
</evidence>
<keyword evidence="3" id="KW-0472">Membrane</keyword>
<dbReference type="OrthoDB" id="2385264at2"/>
<organism evidence="4 5">
    <name type="scientific">Paenibacillus thalictri</name>
    <dbReference type="NCBI Taxonomy" id="2527873"/>
    <lineage>
        <taxon>Bacteria</taxon>
        <taxon>Bacillati</taxon>
        <taxon>Bacillota</taxon>
        <taxon>Bacilli</taxon>
        <taxon>Bacillales</taxon>
        <taxon>Paenibacillaceae</taxon>
        <taxon>Paenibacillus</taxon>
    </lineage>
</organism>
<reference evidence="4 5" key="1">
    <citation type="submission" date="2019-02" db="EMBL/GenBank/DDBJ databases">
        <title>Paenibacillus sp. nov., isolated from surface-sterilized tissue of Thalictrum simplex L.</title>
        <authorList>
            <person name="Tuo L."/>
        </authorList>
    </citation>
    <scope>NUCLEOTIDE SEQUENCE [LARGE SCALE GENOMIC DNA]</scope>
    <source>
        <strain evidence="4 5">N2SHLJ1</strain>
    </source>
</reference>
<name>A0A4Q9DWW4_9BACL</name>
<feature type="coiled-coil region" evidence="1">
    <location>
        <begin position="242"/>
        <end position="276"/>
    </location>
</feature>
<feature type="coiled-coil region" evidence="1">
    <location>
        <begin position="339"/>
        <end position="366"/>
    </location>
</feature>
<proteinExistence type="predicted"/>
<sequence length="767" mass="84603">MSEAECGTLHFWQKGRRRRHLLLRLVFDEKGTVSLYLILIIVPIFLFCTVFIDYARVKAAEKESEQAVKTALRSTLSAFSVPLHDYGLYALDPSLADSSEIYRKTLENNLSGQLETSSFRYIDTRLADGSDRLLPMYSLANHQVLRQQILEEMKYRAPIIFGLELKDKFMSSGISSKLQSTVQFADHAQKVEQLLDERDEALDEAWSYFEKMHLKAGTDYPFYETNLNALHELSGKVGIHTADEVRKTIADGKQQLERLKDQIEGIDDSINSLARAGAAYEAFQSLLETRGKLSAQVSELSAKITEWEQLLKDVLEYVKLLAALKLKSASDYTVLAGYLEDYNTALNKAKRANEALNAELKLVASEQSGGSMASNEVFKSIYTISPQDLDDYASQTAAVAALFGGLKSQLQAVVFFTAENYTSTSGANSQYYTSANALYGQQNGKETARNRNKGAVSSGKKEQRNKAHPALDQAVKAMGGCSVLAPDALGTVYNELQRNYGAYMDTNKAMPGVDAVGGMKFDKLDNAGTGALALIDKLGELLVSARDYMFINEYALDKFNYRTFGIEKDQAGNIKPSRSLSDPSSHALPSQEAEYVIYGSSSCAGNYGRAYAELFAIRLAIGTMEALTDPAIEALNLGSPVLVLLAALAEGAVKAALDMVKLLDGETVPLSNKFTKNITLTYKDYLRLFLLLHGSEQEKMARMQALIQQNTGDDLKKKTTYVQGSATTTVRLWFIPGLMQMVKSIGVHDCTPAGNRCEITKTAYMAY</sequence>
<protein>
    <submittedName>
        <fullName evidence="4">Uncharacterized protein</fullName>
    </submittedName>
</protein>
<comment type="caution">
    <text evidence="4">The sequence shown here is derived from an EMBL/GenBank/DDBJ whole genome shotgun (WGS) entry which is preliminary data.</text>
</comment>